<dbReference type="Proteomes" id="UP001046870">
    <property type="component" value="Chromosome 10"/>
</dbReference>
<keyword evidence="2" id="KW-1015">Disulfide bond</keyword>
<comment type="caution">
    <text evidence="8">The sequence shown here is derived from an EMBL/GenBank/DDBJ whole genome shotgun (WGS) entry which is preliminary data.</text>
</comment>
<accession>A0A9D3PZG8</accession>
<dbReference type="PANTHER" id="PTHR44337:SF16">
    <property type="entry name" value="CARCINOEMBRYONIC ANTIGEN-RELATED CELL ADHESION MOLECULE 20-LIKE-RELATED"/>
    <property type="match status" value="1"/>
</dbReference>
<dbReference type="InterPro" id="IPR036179">
    <property type="entry name" value="Ig-like_dom_sf"/>
</dbReference>
<keyword evidence="4" id="KW-0393">Immunoglobulin domain</keyword>
<evidence type="ECO:0000313" key="8">
    <source>
        <dbReference type="EMBL" id="KAG7469257.1"/>
    </source>
</evidence>
<keyword evidence="6" id="KW-0472">Membrane</keyword>
<dbReference type="AlphaFoldDB" id="A0A9D3PZG8"/>
<feature type="compositionally biased region" description="Basic and acidic residues" evidence="5">
    <location>
        <begin position="271"/>
        <end position="301"/>
    </location>
</feature>
<evidence type="ECO:0000256" key="5">
    <source>
        <dbReference type="SAM" id="MobiDB-lite"/>
    </source>
</evidence>
<feature type="domain" description="Ig-like" evidence="7">
    <location>
        <begin position="28"/>
        <end position="97"/>
    </location>
</feature>
<organism evidence="8 9">
    <name type="scientific">Megalops atlanticus</name>
    <name type="common">Tarpon</name>
    <name type="synonym">Clupea gigantea</name>
    <dbReference type="NCBI Taxonomy" id="7932"/>
    <lineage>
        <taxon>Eukaryota</taxon>
        <taxon>Metazoa</taxon>
        <taxon>Chordata</taxon>
        <taxon>Craniata</taxon>
        <taxon>Vertebrata</taxon>
        <taxon>Euteleostomi</taxon>
        <taxon>Actinopterygii</taxon>
        <taxon>Neopterygii</taxon>
        <taxon>Teleostei</taxon>
        <taxon>Elopiformes</taxon>
        <taxon>Megalopidae</taxon>
        <taxon>Megalops</taxon>
    </lineage>
</organism>
<name>A0A9D3PZG8_MEGAT</name>
<keyword evidence="3" id="KW-0325">Glycoprotein</keyword>
<dbReference type="EMBL" id="JAFDVH010000010">
    <property type="protein sequence ID" value="KAG7469257.1"/>
    <property type="molecule type" value="Genomic_DNA"/>
</dbReference>
<feature type="transmembrane region" description="Helical" evidence="6">
    <location>
        <begin position="204"/>
        <end position="226"/>
    </location>
</feature>
<keyword evidence="6" id="KW-0812">Transmembrane</keyword>
<evidence type="ECO:0000256" key="4">
    <source>
        <dbReference type="ARBA" id="ARBA00023319"/>
    </source>
</evidence>
<proteinExistence type="predicted"/>
<dbReference type="SMART" id="SM00409">
    <property type="entry name" value="IG"/>
    <property type="match status" value="2"/>
</dbReference>
<feature type="compositionally biased region" description="Polar residues" evidence="5">
    <location>
        <begin position="234"/>
        <end position="248"/>
    </location>
</feature>
<dbReference type="InterPro" id="IPR003599">
    <property type="entry name" value="Ig_sub"/>
</dbReference>
<dbReference type="InterPro" id="IPR007110">
    <property type="entry name" value="Ig-like_dom"/>
</dbReference>
<dbReference type="Pfam" id="PF07679">
    <property type="entry name" value="I-set"/>
    <property type="match status" value="1"/>
</dbReference>
<dbReference type="SMART" id="SM00408">
    <property type="entry name" value="IGc2"/>
    <property type="match status" value="2"/>
</dbReference>
<dbReference type="InterPro" id="IPR003598">
    <property type="entry name" value="Ig_sub2"/>
</dbReference>
<dbReference type="InterPro" id="IPR013098">
    <property type="entry name" value="Ig_I-set"/>
</dbReference>
<dbReference type="OrthoDB" id="6353782at2759"/>
<feature type="region of interest" description="Disordered" evidence="5">
    <location>
        <begin position="234"/>
        <end position="326"/>
    </location>
</feature>
<feature type="domain" description="Ig-like" evidence="7">
    <location>
        <begin position="106"/>
        <end position="186"/>
    </location>
</feature>
<evidence type="ECO:0000256" key="1">
    <source>
        <dbReference type="ARBA" id="ARBA00022729"/>
    </source>
</evidence>
<dbReference type="Pfam" id="PF13927">
    <property type="entry name" value="Ig_3"/>
    <property type="match status" value="1"/>
</dbReference>
<keyword evidence="6" id="KW-1133">Transmembrane helix</keyword>
<evidence type="ECO:0000313" key="9">
    <source>
        <dbReference type="Proteomes" id="UP001046870"/>
    </source>
</evidence>
<feature type="compositionally biased region" description="Basic and acidic residues" evidence="5">
    <location>
        <begin position="312"/>
        <end position="326"/>
    </location>
</feature>
<keyword evidence="9" id="KW-1185">Reference proteome</keyword>
<dbReference type="InterPro" id="IPR013783">
    <property type="entry name" value="Ig-like_fold"/>
</dbReference>
<gene>
    <name evidence="8" type="ORF">MATL_G00127130</name>
</gene>
<evidence type="ECO:0000256" key="2">
    <source>
        <dbReference type="ARBA" id="ARBA00023157"/>
    </source>
</evidence>
<dbReference type="SUPFAM" id="SSF48726">
    <property type="entry name" value="Immunoglobulin"/>
    <property type="match status" value="2"/>
</dbReference>
<evidence type="ECO:0000256" key="3">
    <source>
        <dbReference type="ARBA" id="ARBA00023180"/>
    </source>
</evidence>
<keyword evidence="1" id="KW-0732">Signal</keyword>
<dbReference type="InterPro" id="IPR052598">
    <property type="entry name" value="IgSF_CEA-related"/>
</dbReference>
<sequence length="326" mass="34201">MTDALWALYLEIISGANITGPTAALIAGNSSAILSCQATAGTITSREWLKDGQPLSPSNTITISGDNSSVSINPVEGSDNGQYQCKLTNPVSTDTVSYTLIVIYGPLDAVILGGDTAAVGSTVVLYCSAPSVPPPAFAWEVNGTQTGVRTAVYVIEMSNNTDSGTYTCLATNDITGLSASARHELTVKAEAPSCPTPALTPAEAAGVTIGVTAGVALLVLAVYFGIRHFRIKSNDSGQETAGNNTERATVQGGEGSSGKPSPKVYRTGARLSKDIQPEGSEHRNADRPGQRSHIHVYENIRRQNLPPPLPPRDMDIQDSAYDKQIK</sequence>
<evidence type="ECO:0000259" key="7">
    <source>
        <dbReference type="PROSITE" id="PS50835"/>
    </source>
</evidence>
<evidence type="ECO:0000256" key="6">
    <source>
        <dbReference type="SAM" id="Phobius"/>
    </source>
</evidence>
<dbReference type="PANTHER" id="PTHR44337">
    <property type="entry name" value="CARCINOEMBRYONIC ANTIGEN-RELATED CELL ADHESION MOLECULE 8"/>
    <property type="match status" value="1"/>
</dbReference>
<dbReference type="Gene3D" id="2.60.40.10">
    <property type="entry name" value="Immunoglobulins"/>
    <property type="match status" value="2"/>
</dbReference>
<protein>
    <recommendedName>
        <fullName evidence="7">Ig-like domain-containing protein</fullName>
    </recommendedName>
</protein>
<reference evidence="8" key="1">
    <citation type="submission" date="2021-01" db="EMBL/GenBank/DDBJ databases">
        <authorList>
            <person name="Zahm M."/>
            <person name="Roques C."/>
            <person name="Cabau C."/>
            <person name="Klopp C."/>
            <person name="Donnadieu C."/>
            <person name="Jouanno E."/>
            <person name="Lampietro C."/>
            <person name="Louis A."/>
            <person name="Herpin A."/>
            <person name="Echchiki A."/>
            <person name="Berthelot C."/>
            <person name="Parey E."/>
            <person name="Roest-Crollius H."/>
            <person name="Braasch I."/>
            <person name="Postlethwait J."/>
            <person name="Bobe J."/>
            <person name="Montfort J."/>
            <person name="Bouchez O."/>
            <person name="Begum T."/>
            <person name="Mejri S."/>
            <person name="Adams A."/>
            <person name="Chen W.-J."/>
            <person name="Guiguen Y."/>
        </authorList>
    </citation>
    <scope>NUCLEOTIDE SEQUENCE</scope>
    <source>
        <strain evidence="8">YG-15Mar2019-1</strain>
        <tissue evidence="8">Brain</tissue>
    </source>
</reference>
<dbReference type="PROSITE" id="PS50835">
    <property type="entry name" value="IG_LIKE"/>
    <property type="match status" value="2"/>
</dbReference>